<evidence type="ECO:0000256" key="3">
    <source>
        <dbReference type="ARBA" id="ARBA00022475"/>
    </source>
</evidence>
<protein>
    <submittedName>
        <fullName evidence="8">Transglycosylase associated protein</fullName>
    </submittedName>
</protein>
<evidence type="ECO:0000256" key="7">
    <source>
        <dbReference type="SAM" id="Phobius"/>
    </source>
</evidence>
<proteinExistence type="inferred from homology"/>
<feature type="transmembrane region" description="Helical" evidence="7">
    <location>
        <begin position="32"/>
        <end position="50"/>
    </location>
</feature>
<feature type="transmembrane region" description="Helical" evidence="7">
    <location>
        <begin position="6"/>
        <end position="25"/>
    </location>
</feature>
<evidence type="ECO:0000256" key="6">
    <source>
        <dbReference type="ARBA" id="ARBA00023136"/>
    </source>
</evidence>
<comment type="similarity">
    <text evidence="2">Belongs to the UPF0410 family.</text>
</comment>
<accession>A0A6J4TGL8</accession>
<comment type="subcellular location">
    <subcellularLocation>
        <location evidence="1">Cell membrane</location>
        <topology evidence="1">Multi-pass membrane protein</topology>
    </subcellularLocation>
</comment>
<dbReference type="AlphaFoldDB" id="A0A6J4TGL8"/>
<sequence>MIEDYGVIGWIVIGLLAGGIAKLLMPGKDPGGCIITILLGIAGALLAGFIGKSVGWYDAGEAAGFLAAIVGAFIILFIYRAVVGRRRRL</sequence>
<dbReference type="InterPro" id="IPR007341">
    <property type="entry name" value="Transgly_assoc"/>
</dbReference>
<keyword evidence="6 7" id="KW-0472">Membrane</keyword>
<dbReference type="Pfam" id="PF04226">
    <property type="entry name" value="Transgly_assoc"/>
    <property type="match status" value="1"/>
</dbReference>
<dbReference type="EMBL" id="CADCWB010000145">
    <property type="protein sequence ID" value="CAA9522848.1"/>
    <property type="molecule type" value="Genomic_DNA"/>
</dbReference>
<gene>
    <name evidence="8" type="ORF">AVDCRST_MAG62-1224</name>
</gene>
<name>A0A6J4TGL8_9SPHN</name>
<feature type="transmembrane region" description="Helical" evidence="7">
    <location>
        <begin position="62"/>
        <end position="83"/>
    </location>
</feature>
<evidence type="ECO:0000256" key="4">
    <source>
        <dbReference type="ARBA" id="ARBA00022692"/>
    </source>
</evidence>
<evidence type="ECO:0000256" key="5">
    <source>
        <dbReference type="ARBA" id="ARBA00022989"/>
    </source>
</evidence>
<evidence type="ECO:0000313" key="8">
    <source>
        <dbReference type="EMBL" id="CAA9522848.1"/>
    </source>
</evidence>
<keyword evidence="3" id="KW-1003">Cell membrane</keyword>
<evidence type="ECO:0000256" key="2">
    <source>
        <dbReference type="ARBA" id="ARBA00011006"/>
    </source>
</evidence>
<dbReference type="PANTHER" id="PTHR33884">
    <property type="entry name" value="UPF0410 PROTEIN YMGE"/>
    <property type="match status" value="1"/>
</dbReference>
<organism evidence="8">
    <name type="scientific">uncultured Sphingomonas sp</name>
    <dbReference type="NCBI Taxonomy" id="158754"/>
    <lineage>
        <taxon>Bacteria</taxon>
        <taxon>Pseudomonadati</taxon>
        <taxon>Pseudomonadota</taxon>
        <taxon>Alphaproteobacteria</taxon>
        <taxon>Sphingomonadales</taxon>
        <taxon>Sphingomonadaceae</taxon>
        <taxon>Sphingomonas</taxon>
        <taxon>environmental samples</taxon>
    </lineage>
</organism>
<keyword evidence="5 7" id="KW-1133">Transmembrane helix</keyword>
<dbReference type="PANTHER" id="PTHR33884:SF7">
    <property type="entry name" value="BSL8023 PROTEIN"/>
    <property type="match status" value="1"/>
</dbReference>
<reference evidence="8" key="1">
    <citation type="submission" date="2020-02" db="EMBL/GenBank/DDBJ databases">
        <authorList>
            <person name="Meier V. D."/>
        </authorList>
    </citation>
    <scope>NUCLEOTIDE SEQUENCE</scope>
    <source>
        <strain evidence="8">AVDCRST_MAG62</strain>
    </source>
</reference>
<dbReference type="GO" id="GO:0005886">
    <property type="term" value="C:plasma membrane"/>
    <property type="evidence" value="ECO:0007669"/>
    <property type="project" value="UniProtKB-SubCell"/>
</dbReference>
<keyword evidence="4 7" id="KW-0812">Transmembrane</keyword>
<evidence type="ECO:0000256" key="1">
    <source>
        <dbReference type="ARBA" id="ARBA00004651"/>
    </source>
</evidence>